<feature type="active site" evidence="5">
    <location>
        <position position="153"/>
    </location>
</feature>
<dbReference type="PROSITE" id="PS00094">
    <property type="entry name" value="C5_MTASE_1"/>
    <property type="match status" value="1"/>
</dbReference>
<evidence type="ECO:0000256" key="6">
    <source>
        <dbReference type="RuleBase" id="RU000416"/>
    </source>
</evidence>
<comment type="similarity">
    <text evidence="5 6">Belongs to the class I-like SAM-binding methyltransferase superfamily. C5-methyltransferase family.</text>
</comment>
<evidence type="ECO:0000256" key="3">
    <source>
        <dbReference type="ARBA" id="ARBA00022691"/>
    </source>
</evidence>
<keyword evidence="3 5" id="KW-0949">S-adenosyl-L-methionine</keyword>
<evidence type="ECO:0000256" key="5">
    <source>
        <dbReference type="PROSITE-ProRule" id="PRU01016"/>
    </source>
</evidence>
<dbReference type="GO" id="GO:0044027">
    <property type="term" value="P:negative regulation of gene expression via chromosomal CpG island methylation"/>
    <property type="evidence" value="ECO:0007669"/>
    <property type="project" value="TreeGrafter"/>
</dbReference>
<dbReference type="EC" id="2.1.1.37" evidence="7"/>
<evidence type="ECO:0000256" key="2">
    <source>
        <dbReference type="ARBA" id="ARBA00022679"/>
    </source>
</evidence>
<organism evidence="8 9">
    <name type="scientific">Ornithinibacillus halotolerans</name>
    <dbReference type="NCBI Taxonomy" id="1274357"/>
    <lineage>
        <taxon>Bacteria</taxon>
        <taxon>Bacillati</taxon>
        <taxon>Bacillota</taxon>
        <taxon>Bacilli</taxon>
        <taxon>Bacillales</taxon>
        <taxon>Bacillaceae</taxon>
        <taxon>Ornithinibacillus</taxon>
    </lineage>
</organism>
<evidence type="ECO:0000313" key="9">
    <source>
        <dbReference type="Proteomes" id="UP000613512"/>
    </source>
</evidence>
<evidence type="ECO:0000256" key="7">
    <source>
        <dbReference type="RuleBase" id="RU000417"/>
    </source>
</evidence>
<keyword evidence="9" id="KW-1185">Reference proteome</keyword>
<dbReference type="PANTHER" id="PTHR10629:SF52">
    <property type="entry name" value="DNA (CYTOSINE-5)-METHYLTRANSFERASE 1"/>
    <property type="match status" value="1"/>
</dbReference>
<reference evidence="8" key="1">
    <citation type="journal article" date="2014" name="Int. J. Syst. Evol. Microbiol.">
        <title>Complete genome sequence of Corynebacterium casei LMG S-19264T (=DSM 44701T), isolated from a smear-ripened cheese.</title>
        <authorList>
            <consortium name="US DOE Joint Genome Institute (JGI-PGF)"/>
            <person name="Walter F."/>
            <person name="Albersmeier A."/>
            <person name="Kalinowski J."/>
            <person name="Ruckert C."/>
        </authorList>
    </citation>
    <scope>NUCLEOTIDE SEQUENCE</scope>
    <source>
        <strain evidence="8">CGMCC 1.12408</strain>
    </source>
</reference>
<dbReference type="PROSITE" id="PS00095">
    <property type="entry name" value="C5_MTASE_2"/>
    <property type="match status" value="1"/>
</dbReference>
<dbReference type="PRINTS" id="PR00105">
    <property type="entry name" value="C5METTRFRASE"/>
</dbReference>
<proteinExistence type="inferred from homology"/>
<sequence>MKIDERGRAKYRPLKDYNKDEVKKLLINKISEEQKAIEDIEQNDTPPKLNPRNDKINVISLFSGCGGLDLGIELAGLAAMIGEEKALEAFKRKEKYDDIRDQSLFHTIYTNDLFKEANESYKVNFPSTFQSNQDIRKIKHFPKADLVLGGFPCPGFSEAGPRLIDDERNFLYIHFIRCLIQARPIAFIAENVKGMLTLGKGEVIKQIIQDFTSAGYNVKFQLVNARDYGVPQLRERVFIVGIREDIDFKYIFPEPTHGADEGKLPYVTLKDAIGDLEKNPGDWFEGGYSPIYLSRNRKKKWKEQSFTIQASGRQAPLHPSGPEMIKLDKDYWILPGDESLHRRLSVREIARIQTFPDWFKFSDGGNMKSSKNNRLNKQYKQIGNAVPVSLAKAIAMPIAQWAKENLDTLKQRS</sequence>
<name>A0A916S2S9_9BACI</name>
<dbReference type="PANTHER" id="PTHR10629">
    <property type="entry name" value="CYTOSINE-SPECIFIC METHYLTRANSFERASE"/>
    <property type="match status" value="1"/>
</dbReference>
<dbReference type="GO" id="GO:0003886">
    <property type="term" value="F:DNA (cytosine-5-)-methyltransferase activity"/>
    <property type="evidence" value="ECO:0007669"/>
    <property type="project" value="UniProtKB-EC"/>
</dbReference>
<dbReference type="InterPro" id="IPR050390">
    <property type="entry name" value="C5-Methyltransferase"/>
</dbReference>
<dbReference type="EMBL" id="BMEY01000012">
    <property type="protein sequence ID" value="GGA80186.1"/>
    <property type="molecule type" value="Genomic_DNA"/>
</dbReference>
<dbReference type="SUPFAM" id="SSF53335">
    <property type="entry name" value="S-adenosyl-L-methionine-dependent methyltransferases"/>
    <property type="match status" value="1"/>
</dbReference>
<protein>
    <recommendedName>
        <fullName evidence="7">Cytosine-specific methyltransferase</fullName>
        <ecNumber evidence="7">2.1.1.37</ecNumber>
    </recommendedName>
</protein>
<dbReference type="NCBIfam" id="TIGR00675">
    <property type="entry name" value="dcm"/>
    <property type="match status" value="1"/>
</dbReference>
<evidence type="ECO:0000256" key="1">
    <source>
        <dbReference type="ARBA" id="ARBA00022603"/>
    </source>
</evidence>
<dbReference type="CDD" id="cd00315">
    <property type="entry name" value="Cyt_C5_DNA_methylase"/>
    <property type="match status" value="1"/>
</dbReference>
<dbReference type="InterPro" id="IPR001525">
    <property type="entry name" value="C5_MeTfrase"/>
</dbReference>
<dbReference type="Pfam" id="PF00145">
    <property type="entry name" value="DNA_methylase"/>
    <property type="match status" value="1"/>
</dbReference>
<dbReference type="Gene3D" id="3.40.50.150">
    <property type="entry name" value="Vaccinia Virus protein VP39"/>
    <property type="match status" value="1"/>
</dbReference>
<keyword evidence="4" id="KW-0680">Restriction system</keyword>
<dbReference type="InterPro" id="IPR029063">
    <property type="entry name" value="SAM-dependent_MTases_sf"/>
</dbReference>
<keyword evidence="1 5" id="KW-0489">Methyltransferase</keyword>
<accession>A0A916S2S9</accession>
<dbReference type="AlphaFoldDB" id="A0A916S2S9"/>
<dbReference type="InterPro" id="IPR018117">
    <property type="entry name" value="C5_DNA_meth_AS"/>
</dbReference>
<reference evidence="8" key="2">
    <citation type="submission" date="2020-09" db="EMBL/GenBank/DDBJ databases">
        <authorList>
            <person name="Sun Q."/>
            <person name="Zhou Y."/>
        </authorList>
    </citation>
    <scope>NUCLEOTIDE SEQUENCE</scope>
    <source>
        <strain evidence="8">CGMCC 1.12408</strain>
    </source>
</reference>
<dbReference type="Gene3D" id="3.90.120.10">
    <property type="entry name" value="DNA Methylase, subunit A, domain 2"/>
    <property type="match status" value="1"/>
</dbReference>
<dbReference type="GO" id="GO:0032259">
    <property type="term" value="P:methylation"/>
    <property type="evidence" value="ECO:0007669"/>
    <property type="project" value="UniProtKB-KW"/>
</dbReference>
<dbReference type="GO" id="GO:0009307">
    <property type="term" value="P:DNA restriction-modification system"/>
    <property type="evidence" value="ECO:0007669"/>
    <property type="project" value="UniProtKB-KW"/>
</dbReference>
<dbReference type="Proteomes" id="UP000613512">
    <property type="component" value="Unassembled WGS sequence"/>
</dbReference>
<dbReference type="InterPro" id="IPR031303">
    <property type="entry name" value="C5_meth_CS"/>
</dbReference>
<evidence type="ECO:0000256" key="4">
    <source>
        <dbReference type="ARBA" id="ARBA00022747"/>
    </source>
</evidence>
<gene>
    <name evidence="8" type="ORF">GCM10008025_24480</name>
</gene>
<comment type="catalytic activity">
    <reaction evidence="7">
        <text>a 2'-deoxycytidine in DNA + S-adenosyl-L-methionine = a 5-methyl-2'-deoxycytidine in DNA + S-adenosyl-L-homocysteine + H(+)</text>
        <dbReference type="Rhea" id="RHEA:13681"/>
        <dbReference type="Rhea" id="RHEA-COMP:11369"/>
        <dbReference type="Rhea" id="RHEA-COMP:11370"/>
        <dbReference type="ChEBI" id="CHEBI:15378"/>
        <dbReference type="ChEBI" id="CHEBI:57856"/>
        <dbReference type="ChEBI" id="CHEBI:59789"/>
        <dbReference type="ChEBI" id="CHEBI:85452"/>
        <dbReference type="ChEBI" id="CHEBI:85454"/>
        <dbReference type="EC" id="2.1.1.37"/>
    </reaction>
</comment>
<keyword evidence="2 5" id="KW-0808">Transferase</keyword>
<dbReference type="PROSITE" id="PS51679">
    <property type="entry name" value="SAM_MT_C5"/>
    <property type="match status" value="1"/>
</dbReference>
<dbReference type="RefSeq" id="WP_188384952.1">
    <property type="nucleotide sequence ID" value="NZ_BMEY01000012.1"/>
</dbReference>
<comment type="caution">
    <text evidence="8">The sequence shown here is derived from an EMBL/GenBank/DDBJ whole genome shotgun (WGS) entry which is preliminary data.</text>
</comment>
<evidence type="ECO:0000313" key="8">
    <source>
        <dbReference type="EMBL" id="GGA80186.1"/>
    </source>
</evidence>
<dbReference type="GO" id="GO:0003677">
    <property type="term" value="F:DNA binding"/>
    <property type="evidence" value="ECO:0007669"/>
    <property type="project" value="TreeGrafter"/>
</dbReference>